<keyword evidence="4" id="KW-1185">Reference proteome</keyword>
<dbReference type="Proteomes" id="UP000308730">
    <property type="component" value="Unassembled WGS sequence"/>
</dbReference>
<evidence type="ECO:0000313" key="3">
    <source>
        <dbReference type="EMBL" id="THH31078.1"/>
    </source>
</evidence>
<protein>
    <submittedName>
        <fullName evidence="3">Uncharacterized protein</fullName>
    </submittedName>
</protein>
<feature type="region of interest" description="Disordered" evidence="1">
    <location>
        <begin position="133"/>
        <end position="153"/>
    </location>
</feature>
<accession>A0A4S4MZW8</accession>
<organism evidence="3 4">
    <name type="scientific">Antrodiella citrinella</name>
    <dbReference type="NCBI Taxonomy" id="2447956"/>
    <lineage>
        <taxon>Eukaryota</taxon>
        <taxon>Fungi</taxon>
        <taxon>Dikarya</taxon>
        <taxon>Basidiomycota</taxon>
        <taxon>Agaricomycotina</taxon>
        <taxon>Agaricomycetes</taxon>
        <taxon>Polyporales</taxon>
        <taxon>Steccherinaceae</taxon>
        <taxon>Antrodiella</taxon>
    </lineage>
</organism>
<comment type="caution">
    <text evidence="3">The sequence shown here is derived from an EMBL/GenBank/DDBJ whole genome shotgun (WGS) entry which is preliminary data.</text>
</comment>
<gene>
    <name evidence="3" type="ORF">EUX98_g3108</name>
</gene>
<keyword evidence="2" id="KW-0472">Membrane</keyword>
<keyword evidence="2" id="KW-1133">Transmembrane helix</keyword>
<feature type="transmembrane region" description="Helical" evidence="2">
    <location>
        <begin position="49"/>
        <end position="67"/>
    </location>
</feature>
<evidence type="ECO:0000313" key="4">
    <source>
        <dbReference type="Proteomes" id="UP000308730"/>
    </source>
</evidence>
<feature type="compositionally biased region" description="Polar residues" evidence="1">
    <location>
        <begin position="136"/>
        <end position="153"/>
    </location>
</feature>
<dbReference type="EMBL" id="SGPM01000058">
    <property type="protein sequence ID" value="THH31078.1"/>
    <property type="molecule type" value="Genomic_DNA"/>
</dbReference>
<name>A0A4S4MZW8_9APHY</name>
<sequence>MCSLPIILNTETTASSSTLRALYTALAGTINNPSATVPISDGQRNARTFYFPLLIFFLILVLVTTLLSHQRDRASFTLHVDTTAKHRMSYLDSIYYITHRLRLRSLSKLDFRINADAIRSAIDQVFDFVDSPSPGTPHSSHDSTPPTISLSSQLPEAALAEEETEEAVIVPLPELPWHLTQPYKMLKELRKYLESEQSSHSPTPSRELANV</sequence>
<dbReference type="AlphaFoldDB" id="A0A4S4MZW8"/>
<evidence type="ECO:0000256" key="1">
    <source>
        <dbReference type="SAM" id="MobiDB-lite"/>
    </source>
</evidence>
<evidence type="ECO:0000256" key="2">
    <source>
        <dbReference type="SAM" id="Phobius"/>
    </source>
</evidence>
<reference evidence="3 4" key="1">
    <citation type="submission" date="2019-02" db="EMBL/GenBank/DDBJ databases">
        <title>Genome sequencing of the rare red list fungi Antrodiella citrinella (Flaviporus citrinellus).</title>
        <authorList>
            <person name="Buettner E."/>
            <person name="Kellner H."/>
        </authorList>
    </citation>
    <scope>NUCLEOTIDE SEQUENCE [LARGE SCALE GENOMIC DNA]</scope>
    <source>
        <strain evidence="3 4">DSM 108506</strain>
    </source>
</reference>
<proteinExistence type="predicted"/>
<keyword evidence="2" id="KW-0812">Transmembrane</keyword>